<dbReference type="GeneID" id="93229720"/>
<evidence type="ECO:0000256" key="4">
    <source>
        <dbReference type="ARBA" id="ARBA00023125"/>
    </source>
</evidence>
<dbReference type="Gene3D" id="1.10.443.10">
    <property type="entry name" value="Intergrase catalytic core"/>
    <property type="match status" value="1"/>
</dbReference>
<dbReference type="Pfam" id="PF00589">
    <property type="entry name" value="Phage_integrase"/>
    <property type="match status" value="1"/>
</dbReference>
<feature type="domain" description="Tyr recombinase" evidence="7">
    <location>
        <begin position="185"/>
        <end position="384"/>
    </location>
</feature>
<keyword evidence="5" id="KW-0233">DNA recombination</keyword>
<dbReference type="InterPro" id="IPR044068">
    <property type="entry name" value="CB"/>
</dbReference>
<evidence type="ECO:0000259" key="7">
    <source>
        <dbReference type="PROSITE" id="PS51898"/>
    </source>
</evidence>
<evidence type="ECO:0000256" key="1">
    <source>
        <dbReference type="ARBA" id="ARBA00003283"/>
    </source>
</evidence>
<dbReference type="AlphaFoldDB" id="A0A2U1CCW3"/>
<dbReference type="PROSITE" id="PS51898">
    <property type="entry name" value="TYR_RECOMBINASE"/>
    <property type="match status" value="1"/>
</dbReference>
<evidence type="ECO:0000259" key="8">
    <source>
        <dbReference type="PROSITE" id="PS51900"/>
    </source>
</evidence>
<evidence type="ECO:0000313" key="9">
    <source>
        <dbReference type="EMBL" id="PVY58764.1"/>
    </source>
</evidence>
<accession>A0A2U1CCW3</accession>
<dbReference type="RefSeq" id="WP_116721819.1">
    <property type="nucleotide sequence ID" value="NZ_CP011524.1"/>
</dbReference>
<dbReference type="InterPro" id="IPR013762">
    <property type="entry name" value="Integrase-like_cat_sf"/>
</dbReference>
<name>A0A2U1CCW3_9FIRM</name>
<dbReference type="SUPFAM" id="SSF56349">
    <property type="entry name" value="DNA breaking-rejoining enzymes"/>
    <property type="match status" value="1"/>
</dbReference>
<dbReference type="EMBL" id="QEKK01000003">
    <property type="protein sequence ID" value="PVY58764.1"/>
    <property type="molecule type" value="Genomic_DNA"/>
</dbReference>
<dbReference type="GO" id="GO:0003677">
    <property type="term" value="F:DNA binding"/>
    <property type="evidence" value="ECO:0007669"/>
    <property type="project" value="UniProtKB-UniRule"/>
</dbReference>
<keyword evidence="4 6" id="KW-0238">DNA-binding</keyword>
<proteinExistence type="inferred from homology"/>
<dbReference type="PANTHER" id="PTHR30349:SF41">
    <property type="entry name" value="INTEGRASE_RECOMBINASE PROTEIN MJ0367-RELATED"/>
    <property type="match status" value="1"/>
</dbReference>
<dbReference type="GO" id="GO:0006310">
    <property type="term" value="P:DNA recombination"/>
    <property type="evidence" value="ECO:0007669"/>
    <property type="project" value="UniProtKB-KW"/>
</dbReference>
<comment type="function">
    <text evidence="1">Site-specific tyrosine recombinase, which acts by catalyzing the cutting and rejoining of the recombining DNA molecules.</text>
</comment>
<feature type="domain" description="Core-binding (CB)" evidence="8">
    <location>
        <begin position="77"/>
        <end position="164"/>
    </location>
</feature>
<sequence>MARKAASGTGTIRKKTVTRSGKEYTYWEARYTAGRDPGTGKQIQRSITGKTQKEVAQKLKAATASIDQGTYTAPSKMTVGQWLDIWTADYLGGVKPYTVASYTSVARNHIKPALGAVKLEALNAHTIQGFYNALGKPRNGKPGLTARTIRGIHAIFHRALQQAIAVGYLRFNPADACTLPRTEHEEIAPLDDTQSKEFLETIKGHRFEDLFTVALFTGMREGELMGLLWECVNFEQGTILVDKQLQREKRKNGEYIFTSPKSAKPRTITPAPWVMKLLRAHRAKQNEQRLKAGELWEDSGLVFTNDVGGHLVAQTIYRAFKNIADSIGCPDARFHDLRHSYAVAAIRSGDDIKTVQGNLGHATAAFTLDVYGHVTEQMKQESAARMEGYIKDVLGL</sequence>
<gene>
    <name evidence="9" type="ORF">C7373_10351</name>
</gene>
<evidence type="ECO:0000256" key="3">
    <source>
        <dbReference type="ARBA" id="ARBA00022908"/>
    </source>
</evidence>
<comment type="caution">
    <text evidence="9">The sequence shown here is derived from an EMBL/GenBank/DDBJ whole genome shotgun (WGS) entry which is preliminary data.</text>
</comment>
<dbReference type="Gene3D" id="1.10.150.130">
    <property type="match status" value="1"/>
</dbReference>
<dbReference type="InterPro" id="IPR004107">
    <property type="entry name" value="Integrase_SAM-like_N"/>
</dbReference>
<evidence type="ECO:0000313" key="10">
    <source>
        <dbReference type="Proteomes" id="UP000245778"/>
    </source>
</evidence>
<dbReference type="GO" id="GO:0015074">
    <property type="term" value="P:DNA integration"/>
    <property type="evidence" value="ECO:0007669"/>
    <property type="project" value="UniProtKB-KW"/>
</dbReference>
<dbReference type="InterPro" id="IPR011010">
    <property type="entry name" value="DNA_brk_join_enz"/>
</dbReference>
<comment type="similarity">
    <text evidence="2">Belongs to the 'phage' integrase family.</text>
</comment>
<evidence type="ECO:0000256" key="6">
    <source>
        <dbReference type="PROSITE-ProRule" id="PRU01248"/>
    </source>
</evidence>
<dbReference type="InterPro" id="IPR002104">
    <property type="entry name" value="Integrase_catalytic"/>
</dbReference>
<dbReference type="OrthoDB" id="111144at2"/>
<keyword evidence="3" id="KW-0229">DNA integration</keyword>
<dbReference type="PANTHER" id="PTHR30349">
    <property type="entry name" value="PHAGE INTEGRASE-RELATED"/>
    <property type="match status" value="1"/>
</dbReference>
<dbReference type="CDD" id="cd01189">
    <property type="entry name" value="INT_ICEBs1_C_like"/>
    <property type="match status" value="1"/>
</dbReference>
<evidence type="ECO:0000256" key="5">
    <source>
        <dbReference type="ARBA" id="ARBA00023172"/>
    </source>
</evidence>
<dbReference type="InterPro" id="IPR050090">
    <property type="entry name" value="Tyrosine_recombinase_XerCD"/>
</dbReference>
<dbReference type="PROSITE" id="PS51900">
    <property type="entry name" value="CB"/>
    <property type="match status" value="1"/>
</dbReference>
<reference evidence="9 10" key="1">
    <citation type="submission" date="2018-04" db="EMBL/GenBank/DDBJ databases">
        <title>Genomic Encyclopedia of Type Strains, Phase IV (KMG-IV): sequencing the most valuable type-strain genomes for metagenomic binning, comparative biology and taxonomic classification.</title>
        <authorList>
            <person name="Goeker M."/>
        </authorList>
    </citation>
    <scope>NUCLEOTIDE SEQUENCE [LARGE SCALE GENOMIC DNA]</scope>
    <source>
        <strain evidence="9 10">DSM 26588</strain>
    </source>
</reference>
<evidence type="ECO:0000256" key="2">
    <source>
        <dbReference type="ARBA" id="ARBA00008857"/>
    </source>
</evidence>
<dbReference type="Proteomes" id="UP000245778">
    <property type="component" value="Unassembled WGS sequence"/>
</dbReference>
<protein>
    <submittedName>
        <fullName evidence="9">Integrase</fullName>
    </submittedName>
</protein>
<dbReference type="InterPro" id="IPR010998">
    <property type="entry name" value="Integrase_recombinase_N"/>
</dbReference>
<organism evidence="9 10">
    <name type="scientific">Intestinimonas butyriciproducens</name>
    <dbReference type="NCBI Taxonomy" id="1297617"/>
    <lineage>
        <taxon>Bacteria</taxon>
        <taxon>Bacillati</taxon>
        <taxon>Bacillota</taxon>
        <taxon>Clostridia</taxon>
        <taxon>Eubacteriales</taxon>
        <taxon>Intestinimonas</taxon>
    </lineage>
</organism>
<dbReference type="Pfam" id="PF14659">
    <property type="entry name" value="Phage_int_SAM_3"/>
    <property type="match status" value="1"/>
</dbReference>